<keyword evidence="2" id="KW-1185">Reference proteome</keyword>
<evidence type="ECO:0000313" key="1">
    <source>
        <dbReference type="EMBL" id="MEQ2257300.1"/>
    </source>
</evidence>
<accession>A0ABV0VJX0</accession>
<evidence type="ECO:0000313" key="2">
    <source>
        <dbReference type="Proteomes" id="UP001482620"/>
    </source>
</evidence>
<dbReference type="EMBL" id="JAHRIQ010109927">
    <property type="protein sequence ID" value="MEQ2257300.1"/>
    <property type="molecule type" value="Genomic_DNA"/>
</dbReference>
<reference evidence="1 2" key="1">
    <citation type="submission" date="2021-06" db="EMBL/GenBank/DDBJ databases">
        <authorList>
            <person name="Palmer J.M."/>
        </authorList>
    </citation>
    <scope>NUCLEOTIDE SEQUENCE [LARGE SCALE GENOMIC DNA]</scope>
    <source>
        <strain evidence="2">if_2019</strain>
        <tissue evidence="1">Muscle</tissue>
    </source>
</reference>
<comment type="caution">
    <text evidence="1">The sequence shown here is derived from an EMBL/GenBank/DDBJ whole genome shotgun (WGS) entry which is preliminary data.</text>
</comment>
<organism evidence="1 2">
    <name type="scientific">Ilyodon furcidens</name>
    <name type="common">goldbreast splitfin</name>
    <dbReference type="NCBI Taxonomy" id="33524"/>
    <lineage>
        <taxon>Eukaryota</taxon>
        <taxon>Metazoa</taxon>
        <taxon>Chordata</taxon>
        <taxon>Craniata</taxon>
        <taxon>Vertebrata</taxon>
        <taxon>Euteleostomi</taxon>
        <taxon>Actinopterygii</taxon>
        <taxon>Neopterygii</taxon>
        <taxon>Teleostei</taxon>
        <taxon>Neoteleostei</taxon>
        <taxon>Acanthomorphata</taxon>
        <taxon>Ovalentaria</taxon>
        <taxon>Atherinomorphae</taxon>
        <taxon>Cyprinodontiformes</taxon>
        <taxon>Goodeidae</taxon>
        <taxon>Ilyodon</taxon>
    </lineage>
</organism>
<proteinExistence type="predicted"/>
<dbReference type="Proteomes" id="UP001482620">
    <property type="component" value="Unassembled WGS sequence"/>
</dbReference>
<protein>
    <submittedName>
        <fullName evidence="1">Uncharacterized protein</fullName>
    </submittedName>
</protein>
<name>A0ABV0VJX0_9TELE</name>
<gene>
    <name evidence="1" type="ORF">ILYODFUR_033372</name>
</gene>
<sequence length="111" mass="12333">MQTNLIQCAVYGLITDRLTPYPLNLCSNVGSTHASVYKRKPLDMMLSMCTQPLWRTMTRPVLRGTCCVKPLYGLGHRAVAQFQSVGNFLQPRSSLCRATIALLRSSESSLP</sequence>